<sequence length="130" mass="14808">MITVSASRIKIDIVAYKQPYTTYFPHSKRDWPSLFAEPYYLNLPFPSTLFITTISSTNSDYQDLSLSFRNPAILTFPPRHIRDYSKGLQLLAVSQVLQDLFTATTIYERDGLQIGVREFHPMDGLLLGSG</sequence>
<dbReference type="Proteomes" id="UP001054837">
    <property type="component" value="Unassembled WGS sequence"/>
</dbReference>
<evidence type="ECO:0000313" key="2">
    <source>
        <dbReference type="Proteomes" id="UP001054837"/>
    </source>
</evidence>
<dbReference type="EMBL" id="BPLQ01008495">
    <property type="protein sequence ID" value="GIY37747.1"/>
    <property type="molecule type" value="Genomic_DNA"/>
</dbReference>
<accession>A0AAV4SWJ5</accession>
<comment type="caution">
    <text evidence="1">The sequence shown here is derived from an EMBL/GenBank/DDBJ whole genome shotgun (WGS) entry which is preliminary data.</text>
</comment>
<dbReference type="AlphaFoldDB" id="A0AAV4SWJ5"/>
<name>A0AAV4SWJ5_9ARAC</name>
<evidence type="ECO:0000313" key="1">
    <source>
        <dbReference type="EMBL" id="GIY37747.1"/>
    </source>
</evidence>
<proteinExistence type="predicted"/>
<reference evidence="1 2" key="1">
    <citation type="submission" date="2021-06" db="EMBL/GenBank/DDBJ databases">
        <title>Caerostris darwini draft genome.</title>
        <authorList>
            <person name="Kono N."/>
            <person name="Arakawa K."/>
        </authorList>
    </citation>
    <scope>NUCLEOTIDE SEQUENCE [LARGE SCALE GENOMIC DNA]</scope>
</reference>
<gene>
    <name evidence="1" type="ORF">CDAR_421621</name>
</gene>
<keyword evidence="2" id="KW-1185">Reference proteome</keyword>
<organism evidence="1 2">
    <name type="scientific">Caerostris darwini</name>
    <dbReference type="NCBI Taxonomy" id="1538125"/>
    <lineage>
        <taxon>Eukaryota</taxon>
        <taxon>Metazoa</taxon>
        <taxon>Ecdysozoa</taxon>
        <taxon>Arthropoda</taxon>
        <taxon>Chelicerata</taxon>
        <taxon>Arachnida</taxon>
        <taxon>Araneae</taxon>
        <taxon>Araneomorphae</taxon>
        <taxon>Entelegynae</taxon>
        <taxon>Araneoidea</taxon>
        <taxon>Araneidae</taxon>
        <taxon>Caerostris</taxon>
    </lineage>
</organism>
<protein>
    <submittedName>
        <fullName evidence="1">Uncharacterized protein</fullName>
    </submittedName>
</protein>